<dbReference type="KEGG" id="nod:FOH10_07595"/>
<reference evidence="2 3" key="1">
    <citation type="submission" date="2019-07" db="EMBL/GenBank/DDBJ databases">
        <title>Complete Genome Sequence and Methylome Analysis of Nocardia otitidis-caviarum NEB252.</title>
        <authorList>
            <person name="Fomenkov A."/>
            <person name="Anton B.P."/>
            <person name="Vincze T."/>
            <person name="Roberts R.J."/>
        </authorList>
    </citation>
    <scope>NUCLEOTIDE SEQUENCE [LARGE SCALE GENOMIC DNA]</scope>
    <source>
        <strain evidence="2 3">NEB252</strain>
    </source>
</reference>
<evidence type="ECO:0000313" key="2">
    <source>
        <dbReference type="EMBL" id="QDP78625.1"/>
    </source>
</evidence>
<dbReference type="Proteomes" id="UP000317039">
    <property type="component" value="Chromosome"/>
</dbReference>
<dbReference type="AlphaFoldDB" id="A0A516NIA0"/>
<organism evidence="2 3">
    <name type="scientific">Nocardia otitidiscaviarum</name>
    <dbReference type="NCBI Taxonomy" id="1823"/>
    <lineage>
        <taxon>Bacteria</taxon>
        <taxon>Bacillati</taxon>
        <taxon>Actinomycetota</taxon>
        <taxon>Actinomycetes</taxon>
        <taxon>Mycobacteriales</taxon>
        <taxon>Nocardiaceae</taxon>
        <taxon>Nocardia</taxon>
    </lineage>
</organism>
<dbReference type="InterPro" id="IPR050228">
    <property type="entry name" value="Carboxylesterase_BioH"/>
</dbReference>
<feature type="domain" description="AB hydrolase-1" evidence="1">
    <location>
        <begin position="16"/>
        <end position="240"/>
    </location>
</feature>
<dbReference type="SUPFAM" id="SSF53474">
    <property type="entry name" value="alpha/beta-Hydrolases"/>
    <property type="match status" value="1"/>
</dbReference>
<gene>
    <name evidence="2" type="ORF">FOH10_07595</name>
</gene>
<dbReference type="PANTHER" id="PTHR43194">
    <property type="entry name" value="HYDROLASE ALPHA/BETA FOLD FAMILY"/>
    <property type="match status" value="1"/>
</dbReference>
<dbReference type="EMBL" id="CP041695">
    <property type="protein sequence ID" value="QDP78625.1"/>
    <property type="molecule type" value="Genomic_DNA"/>
</dbReference>
<evidence type="ECO:0000259" key="1">
    <source>
        <dbReference type="Pfam" id="PF12697"/>
    </source>
</evidence>
<dbReference type="InterPro" id="IPR029058">
    <property type="entry name" value="AB_hydrolase_fold"/>
</dbReference>
<dbReference type="Gene3D" id="3.40.50.1820">
    <property type="entry name" value="alpha/beta hydrolase"/>
    <property type="match status" value="1"/>
</dbReference>
<dbReference type="GO" id="GO:0016787">
    <property type="term" value="F:hydrolase activity"/>
    <property type="evidence" value="ECO:0007669"/>
    <property type="project" value="UniProtKB-KW"/>
</dbReference>
<name>A0A516NIA0_9NOCA</name>
<accession>A0A516NIA0</accession>
<dbReference type="PANTHER" id="PTHR43194:SF5">
    <property type="entry name" value="PIMELOYL-[ACYL-CARRIER PROTEIN] METHYL ESTER ESTERASE"/>
    <property type="match status" value="1"/>
</dbReference>
<evidence type="ECO:0000313" key="3">
    <source>
        <dbReference type="Proteomes" id="UP000317039"/>
    </source>
</evidence>
<proteinExistence type="predicted"/>
<keyword evidence="2" id="KW-0378">Hydrolase</keyword>
<sequence>MRSPMIARPGGERPPILFLHGVFGRPALLRPWLDYFQRAGFDCVAPALPGRDPVGHAVLRRTGIRDCVDVALAAYDDLGEDAIVIGHSMGGLIGQRVAAARDCRALVLLASIPAGVLWPQLRPLPHLFPVLPAVLAGRSFLPSERTMRAVPLSTLTRAEQEQIVPQLVPDSGRIFRAMTLGLPSVRVDAAAVTCPVLCVSAGADRNVAPWISARIAARYRAEHQRHPGLPHWIIAESAVPRVAPSVLRWLRDTLELPEQPDGAM</sequence>
<dbReference type="Pfam" id="PF12697">
    <property type="entry name" value="Abhydrolase_6"/>
    <property type="match status" value="1"/>
</dbReference>
<protein>
    <submittedName>
        <fullName evidence="2">Alpha/beta hydrolase</fullName>
    </submittedName>
</protein>
<dbReference type="InterPro" id="IPR000073">
    <property type="entry name" value="AB_hydrolase_1"/>
</dbReference>